<dbReference type="CDD" id="cd11304">
    <property type="entry name" value="Cadherin_repeat"/>
    <property type="match status" value="3"/>
</dbReference>
<evidence type="ECO:0000256" key="3">
    <source>
        <dbReference type="PROSITE-ProRule" id="PRU00043"/>
    </source>
</evidence>
<evidence type="ECO:0000256" key="1">
    <source>
        <dbReference type="ARBA" id="ARBA00022692"/>
    </source>
</evidence>
<dbReference type="Proteomes" id="UP000271098">
    <property type="component" value="Unassembled WGS sequence"/>
</dbReference>
<dbReference type="OrthoDB" id="6252479at2759"/>
<feature type="domain" description="Cadherin" evidence="4">
    <location>
        <begin position="199"/>
        <end position="285"/>
    </location>
</feature>
<gene>
    <name evidence="5" type="ORF">GPUH_LOCUS17138</name>
</gene>
<dbReference type="InterPro" id="IPR015919">
    <property type="entry name" value="Cadherin-like_sf"/>
</dbReference>
<dbReference type="EMBL" id="UYRT01084745">
    <property type="protein sequence ID" value="VDN29245.1"/>
    <property type="molecule type" value="Genomic_DNA"/>
</dbReference>
<dbReference type="PROSITE" id="PS50268">
    <property type="entry name" value="CADHERIN_2"/>
    <property type="match status" value="3"/>
</dbReference>
<keyword evidence="3" id="KW-0106">Calcium</keyword>
<accession>A0A3P7MIA2</accession>
<dbReference type="InterPro" id="IPR002126">
    <property type="entry name" value="Cadherin-like_dom"/>
</dbReference>
<dbReference type="Pfam" id="PF00028">
    <property type="entry name" value="Cadherin"/>
    <property type="match status" value="1"/>
</dbReference>
<feature type="domain" description="Cadherin" evidence="4">
    <location>
        <begin position="88"/>
        <end position="173"/>
    </location>
</feature>
<dbReference type="Gene3D" id="2.60.40.60">
    <property type="entry name" value="Cadherins"/>
    <property type="match status" value="4"/>
</dbReference>
<evidence type="ECO:0000313" key="6">
    <source>
        <dbReference type="Proteomes" id="UP000271098"/>
    </source>
</evidence>
<sequence length="345" mass="39246">MQFVARDEAGDGDGDVEYRLINTEPSETFTVDPVTGIVQTAVRHYKPGETYRVFVQARDRTPTDYQVSQDSKVAVLEVYAGDRAPQFVEQQYRVYVPEDTQVGSSIVDVRAKRFKPIDKRRTKGELVYQLFLDASLPEREPSPYFAIDAAMGLVRLKKALDYDDDTQPKHHQLKGLSKLHFRNISVNLKMPYLSSNLLICSAMHAEDKDSGENARIVYSLSDDHFKINDRGEISAQKRLDADQNRERFYIYRFNVTATDRGEPPLSSTAAVHIRTENTNDEAPIFIPTGNYQAYVAEDAQGGTPVVQIQAIDPDRDQVNRDPLLLRAFFSFRLILKTIILDLQFC</sequence>
<evidence type="ECO:0000313" key="5">
    <source>
        <dbReference type="EMBL" id="VDN29245.1"/>
    </source>
</evidence>
<dbReference type="GO" id="GO:0005509">
    <property type="term" value="F:calcium ion binding"/>
    <property type="evidence" value="ECO:0007669"/>
    <property type="project" value="UniProtKB-UniRule"/>
</dbReference>
<dbReference type="SMART" id="SM00112">
    <property type="entry name" value="CA"/>
    <property type="match status" value="2"/>
</dbReference>
<reference evidence="5 6" key="1">
    <citation type="submission" date="2018-11" db="EMBL/GenBank/DDBJ databases">
        <authorList>
            <consortium name="Pathogen Informatics"/>
        </authorList>
    </citation>
    <scope>NUCLEOTIDE SEQUENCE [LARGE SCALE GENOMIC DNA]</scope>
</reference>
<dbReference type="GO" id="GO:0007156">
    <property type="term" value="P:homophilic cell adhesion via plasma membrane adhesion molecules"/>
    <property type="evidence" value="ECO:0007669"/>
    <property type="project" value="InterPro"/>
</dbReference>
<dbReference type="PRINTS" id="PR00205">
    <property type="entry name" value="CADHERIN"/>
</dbReference>
<evidence type="ECO:0000259" key="4">
    <source>
        <dbReference type="PROSITE" id="PS50268"/>
    </source>
</evidence>
<keyword evidence="1" id="KW-0812">Transmembrane</keyword>
<feature type="domain" description="Cadherin" evidence="4">
    <location>
        <begin position="7"/>
        <end position="87"/>
    </location>
</feature>
<evidence type="ECO:0000256" key="2">
    <source>
        <dbReference type="ARBA" id="ARBA00022989"/>
    </source>
</evidence>
<keyword evidence="6" id="KW-1185">Reference proteome</keyword>
<proteinExistence type="predicted"/>
<dbReference type="AlphaFoldDB" id="A0A3P7MIA2"/>
<name>A0A3P7MIA2_9BILA</name>
<dbReference type="PANTHER" id="PTHR24026">
    <property type="entry name" value="FAT ATYPICAL CADHERIN-RELATED"/>
    <property type="match status" value="1"/>
</dbReference>
<keyword evidence="2" id="KW-1133">Transmembrane helix</keyword>
<dbReference type="GO" id="GO:0005886">
    <property type="term" value="C:plasma membrane"/>
    <property type="evidence" value="ECO:0007669"/>
    <property type="project" value="UniProtKB-SubCell"/>
</dbReference>
<dbReference type="PANTHER" id="PTHR24026:SF126">
    <property type="entry name" value="PROTOCADHERIN FAT 4"/>
    <property type="match status" value="1"/>
</dbReference>
<organism evidence="5 6">
    <name type="scientific">Gongylonema pulchrum</name>
    <dbReference type="NCBI Taxonomy" id="637853"/>
    <lineage>
        <taxon>Eukaryota</taxon>
        <taxon>Metazoa</taxon>
        <taxon>Ecdysozoa</taxon>
        <taxon>Nematoda</taxon>
        <taxon>Chromadorea</taxon>
        <taxon>Rhabditida</taxon>
        <taxon>Spirurina</taxon>
        <taxon>Spiruromorpha</taxon>
        <taxon>Spiruroidea</taxon>
        <taxon>Gongylonematidae</taxon>
        <taxon>Gongylonema</taxon>
    </lineage>
</organism>
<dbReference type="SUPFAM" id="SSF49313">
    <property type="entry name" value="Cadherin-like"/>
    <property type="match status" value="4"/>
</dbReference>
<keyword evidence="2" id="KW-0472">Membrane</keyword>
<protein>
    <recommendedName>
        <fullName evidence="4">Cadherin domain-containing protein</fullName>
    </recommendedName>
</protein>